<protein>
    <submittedName>
        <fullName evidence="1">Uncharacterized protein</fullName>
    </submittedName>
</protein>
<sequence>MTKKCIGCNAVFYGDVCDICYDAAGEVVEEIEDYRGYPILKYSFEEGFRVDFGTKRSKIVATIEEAKQLVDFGLSPEINLKETEPDKNYIKQQEILLLQEELKSLEEFDHENHYVMDLVFKRIAELKKEIAALRQRINVDTV</sequence>
<gene>
    <name evidence="1" type="ORF">AV654_19390</name>
</gene>
<proteinExistence type="predicted"/>
<evidence type="ECO:0000313" key="1">
    <source>
        <dbReference type="EMBL" id="KZE78141.1"/>
    </source>
</evidence>
<dbReference type="Proteomes" id="UP000076563">
    <property type="component" value="Unassembled WGS sequence"/>
</dbReference>
<name>A0A163XMS8_9BACL</name>
<accession>A0A163XMS8</accession>
<reference evidence="2" key="1">
    <citation type="submission" date="2016-01" db="EMBL/GenBank/DDBJ databases">
        <title>Draft genome of Chromobacterium sp. F49.</title>
        <authorList>
            <person name="Hong K.W."/>
        </authorList>
    </citation>
    <scope>NUCLEOTIDE SEQUENCE [LARGE SCALE GENOMIC DNA]</scope>
    <source>
        <strain evidence="2">M63</strain>
    </source>
</reference>
<dbReference type="EMBL" id="LQRA01000057">
    <property type="protein sequence ID" value="KZE78141.1"/>
    <property type="molecule type" value="Genomic_DNA"/>
</dbReference>
<comment type="caution">
    <text evidence="1">The sequence shown here is derived from an EMBL/GenBank/DDBJ whole genome shotgun (WGS) entry which is preliminary data.</text>
</comment>
<evidence type="ECO:0000313" key="2">
    <source>
        <dbReference type="Proteomes" id="UP000076563"/>
    </source>
</evidence>
<organism evidence="1 2">
    <name type="scientific">Paenibacillus elgii</name>
    <dbReference type="NCBI Taxonomy" id="189691"/>
    <lineage>
        <taxon>Bacteria</taxon>
        <taxon>Bacillati</taxon>
        <taxon>Bacillota</taxon>
        <taxon>Bacilli</taxon>
        <taxon>Bacillales</taxon>
        <taxon>Paenibacillaceae</taxon>
        <taxon>Paenibacillus</taxon>
    </lineage>
</organism>
<dbReference type="RefSeq" id="WP_063183042.1">
    <property type="nucleotide sequence ID" value="NZ_LQRA01000057.1"/>
</dbReference>
<keyword evidence="2" id="KW-1185">Reference proteome</keyword>
<dbReference type="AlphaFoldDB" id="A0A163XMS8"/>